<keyword evidence="1" id="KW-0614">Plasmid</keyword>
<dbReference type="EMBL" id="AB677526">
    <property type="protein sequence ID" value="BAL42556.1"/>
    <property type="molecule type" value="Genomic_DNA"/>
</dbReference>
<reference evidence="1" key="1">
    <citation type="journal article" date="2012" name="Extremophiles">
        <title>The third plasmid pVV8 from Thermus thermophilus HB8: isolation, characterization, and sequence determination.</title>
        <authorList>
            <person name="Ohtani N."/>
            <person name="Tomita M."/>
            <person name="Itaya M."/>
        </authorList>
    </citation>
    <scope>NUCLEOTIDE SEQUENCE</scope>
    <source>
        <strain evidence="1">HB8</strain>
    </source>
</reference>
<proteinExistence type="predicted"/>
<protein>
    <submittedName>
        <fullName evidence="1">Uncharacterized protein</fullName>
    </submittedName>
</protein>
<geneLocation type="plasmid" evidence="1">
    <name>pVV8</name>
</geneLocation>
<sequence length="132" mass="14867">MLDKVSRLSPLKPHRNPYVLYGFLLGFARGLESPAPRTLPEDPPPPPLEEAREVAWRILDMTGLDLGFRICGDADAMHQAEKEREAGLPPEEVRKVEWLKKASLSTWYLTGRVFGRGLHEGLALPPREGEEQ</sequence>
<name>G9MB94_THET8</name>
<organism evidence="1">
    <name type="scientific">Thermus thermophilus (strain ATCC 27634 / DSM 579 / HB8)</name>
    <dbReference type="NCBI Taxonomy" id="300852"/>
    <lineage>
        <taxon>Bacteria</taxon>
        <taxon>Thermotogati</taxon>
        <taxon>Deinococcota</taxon>
        <taxon>Deinococci</taxon>
        <taxon>Thermales</taxon>
        <taxon>Thermaceae</taxon>
        <taxon>Thermus</taxon>
    </lineage>
</organism>
<dbReference type="AlphaFoldDB" id="G9MB94"/>
<evidence type="ECO:0000313" key="1">
    <source>
        <dbReference type="EMBL" id="BAL42556.1"/>
    </source>
</evidence>
<gene>
    <name evidence="1" type="primary">TTHV041</name>
</gene>
<accession>G9MB94</accession>